<evidence type="ECO:0000313" key="3">
    <source>
        <dbReference type="Proteomes" id="UP000268007"/>
    </source>
</evidence>
<sequence>MAIKNPQPDGDDEGQEVNRYDGHNEMKKESWLSRVLGAYMRIPLLRKIDPVKLCVFLLIMLIETTLLRLFMPPGWPIPVVTCTCEDQYSDTTLEAMAKAGNQDVKRYLAQKDNPINCAGRRKELLDKLEKAKHKSQPKR</sequence>
<organism evidence="2 3">
    <name type="scientific">Mucilaginibacter gracilis</name>
    <dbReference type="NCBI Taxonomy" id="423350"/>
    <lineage>
        <taxon>Bacteria</taxon>
        <taxon>Pseudomonadati</taxon>
        <taxon>Bacteroidota</taxon>
        <taxon>Sphingobacteriia</taxon>
        <taxon>Sphingobacteriales</taxon>
        <taxon>Sphingobacteriaceae</taxon>
        <taxon>Mucilaginibacter</taxon>
    </lineage>
</organism>
<dbReference type="Proteomes" id="UP000268007">
    <property type="component" value="Unassembled WGS sequence"/>
</dbReference>
<comment type="caution">
    <text evidence="2">The sequence shown here is derived from an EMBL/GenBank/DDBJ whole genome shotgun (WGS) entry which is preliminary data.</text>
</comment>
<dbReference type="AlphaFoldDB" id="A0A495J4J6"/>
<keyword evidence="3" id="KW-1185">Reference proteome</keyword>
<dbReference type="RefSeq" id="WP_121199004.1">
    <property type="nucleotide sequence ID" value="NZ_RBKU01000001.1"/>
</dbReference>
<gene>
    <name evidence="2" type="ORF">BDD43_3732</name>
</gene>
<proteinExistence type="predicted"/>
<evidence type="ECO:0000256" key="1">
    <source>
        <dbReference type="SAM" id="MobiDB-lite"/>
    </source>
</evidence>
<name>A0A495J4J6_9SPHI</name>
<dbReference type="EMBL" id="RBKU01000001">
    <property type="protein sequence ID" value="RKR83522.1"/>
    <property type="molecule type" value="Genomic_DNA"/>
</dbReference>
<evidence type="ECO:0000313" key="2">
    <source>
        <dbReference type="EMBL" id="RKR83522.1"/>
    </source>
</evidence>
<reference evidence="2 3" key="1">
    <citation type="submission" date="2018-10" db="EMBL/GenBank/DDBJ databases">
        <title>Genomic Encyclopedia of Archaeal and Bacterial Type Strains, Phase II (KMG-II): from individual species to whole genera.</title>
        <authorList>
            <person name="Goeker M."/>
        </authorList>
    </citation>
    <scope>NUCLEOTIDE SEQUENCE [LARGE SCALE GENOMIC DNA]</scope>
    <source>
        <strain evidence="2 3">DSM 18602</strain>
    </source>
</reference>
<dbReference type="OrthoDB" id="767403at2"/>
<feature type="region of interest" description="Disordered" evidence="1">
    <location>
        <begin position="1"/>
        <end position="22"/>
    </location>
</feature>
<protein>
    <submittedName>
        <fullName evidence="2">Uncharacterized protein</fullName>
    </submittedName>
</protein>
<accession>A0A495J4J6</accession>